<dbReference type="Pfam" id="PF01979">
    <property type="entry name" value="Amidohydro_1"/>
    <property type="match status" value="1"/>
</dbReference>
<proteinExistence type="inferred from homology"/>
<dbReference type="SUPFAM" id="SSF51338">
    <property type="entry name" value="Composite domain of metallo-dependent hydrolases"/>
    <property type="match status" value="1"/>
</dbReference>
<reference evidence="4" key="1">
    <citation type="submission" date="2020-12" db="EMBL/GenBank/DDBJ databases">
        <title>Bacterial taxonomy.</title>
        <authorList>
            <person name="Pan X."/>
        </authorList>
    </citation>
    <scope>NUCLEOTIDE SEQUENCE</scope>
    <source>
        <strain evidence="4">B2012</strain>
    </source>
</reference>
<name>A0A934INP9_9HYPH</name>
<dbReference type="Gene3D" id="2.30.40.10">
    <property type="entry name" value="Urease, subunit C, domain 1"/>
    <property type="match status" value="1"/>
</dbReference>
<organism evidence="4 5">
    <name type="scientific">Acuticoccus mangrovi</name>
    <dbReference type="NCBI Taxonomy" id="2796142"/>
    <lineage>
        <taxon>Bacteria</taxon>
        <taxon>Pseudomonadati</taxon>
        <taxon>Pseudomonadota</taxon>
        <taxon>Alphaproteobacteria</taxon>
        <taxon>Hyphomicrobiales</taxon>
        <taxon>Amorphaceae</taxon>
        <taxon>Acuticoccus</taxon>
    </lineage>
</organism>
<dbReference type="PANTHER" id="PTHR43794">
    <property type="entry name" value="AMINOHYDROLASE SSNA-RELATED"/>
    <property type="match status" value="1"/>
</dbReference>
<dbReference type="Proteomes" id="UP000609531">
    <property type="component" value="Unassembled WGS sequence"/>
</dbReference>
<dbReference type="PANTHER" id="PTHR43794:SF11">
    <property type="entry name" value="AMIDOHYDROLASE-RELATED DOMAIN-CONTAINING PROTEIN"/>
    <property type="match status" value="1"/>
</dbReference>
<sequence length="507" mass="54702">MPPAANRFLVTGARVLAQDADVDMPPVADVLVEDGLIRKIGDLHAVEDVTRVDLAGHLLAPGFVNAHYHSHDVLAKGSFERLTLERWALVSGAIGAGRSEAEVRLRTLLGAVECLKNGITTVQDFATLNPLTPLIDVVANAYASAGVRVILSPTVRDLSQADSILWINELASDEEARVVGRTAPDGPTQLAVIGEAMDRIGDRGGLIRWAVSPSAPQRCSFEFLQAIDRFRRERRLPVYTHLYETRLQRLFADQELARFGGSAVTMMQEAGLLDGGVSFAHCIWIRPEEVRQLADAGAGVILNMLSNLKLRSGIAPIRALREAGIPLSLGCDNCSCSDVQSMLQVMKLYCLLSGVAGETGGPEAAEAIGLATTAGARTAGLQGRIGTLAPGMAADMVAYDLSDIAWQPLNSVARQLVFAETGRAIRHVWVAGQPRVWAGRCAPEIEAEIADQLARLMPGVRTDLAALSARAATMSDVFSRIDQRLDCHFDLSRLPFDATYQQRERSQ</sequence>
<keyword evidence="5" id="KW-1185">Reference proteome</keyword>
<keyword evidence="2" id="KW-0378">Hydrolase</keyword>
<evidence type="ECO:0000256" key="2">
    <source>
        <dbReference type="ARBA" id="ARBA00022801"/>
    </source>
</evidence>
<dbReference type="RefSeq" id="WP_198881437.1">
    <property type="nucleotide sequence ID" value="NZ_JAEKJA010000005.1"/>
</dbReference>
<dbReference type="InterPro" id="IPR006680">
    <property type="entry name" value="Amidohydro-rel"/>
</dbReference>
<dbReference type="GO" id="GO:0016810">
    <property type="term" value="F:hydrolase activity, acting on carbon-nitrogen (but not peptide) bonds"/>
    <property type="evidence" value="ECO:0007669"/>
    <property type="project" value="InterPro"/>
</dbReference>
<comment type="caution">
    <text evidence="4">The sequence shown here is derived from an EMBL/GenBank/DDBJ whole genome shotgun (WGS) entry which is preliminary data.</text>
</comment>
<feature type="domain" description="Amidohydrolase-related" evidence="3">
    <location>
        <begin position="59"/>
        <end position="433"/>
    </location>
</feature>
<evidence type="ECO:0000259" key="3">
    <source>
        <dbReference type="Pfam" id="PF01979"/>
    </source>
</evidence>
<evidence type="ECO:0000256" key="1">
    <source>
        <dbReference type="ARBA" id="ARBA00006745"/>
    </source>
</evidence>
<dbReference type="EMBL" id="JAEKJA010000005">
    <property type="protein sequence ID" value="MBJ3775552.1"/>
    <property type="molecule type" value="Genomic_DNA"/>
</dbReference>
<dbReference type="InterPro" id="IPR050287">
    <property type="entry name" value="MTA/SAH_deaminase"/>
</dbReference>
<protein>
    <submittedName>
        <fullName evidence="4">Amidohydrolase family protein</fullName>
    </submittedName>
</protein>
<gene>
    <name evidence="4" type="ORF">JCR33_07650</name>
</gene>
<evidence type="ECO:0000313" key="4">
    <source>
        <dbReference type="EMBL" id="MBJ3775552.1"/>
    </source>
</evidence>
<comment type="similarity">
    <text evidence="1">Belongs to the metallo-dependent hydrolases superfamily. ATZ/TRZ family.</text>
</comment>
<dbReference type="AlphaFoldDB" id="A0A934INP9"/>
<dbReference type="SUPFAM" id="SSF51556">
    <property type="entry name" value="Metallo-dependent hydrolases"/>
    <property type="match status" value="1"/>
</dbReference>
<evidence type="ECO:0000313" key="5">
    <source>
        <dbReference type="Proteomes" id="UP000609531"/>
    </source>
</evidence>
<dbReference type="InterPro" id="IPR011059">
    <property type="entry name" value="Metal-dep_hydrolase_composite"/>
</dbReference>
<dbReference type="Gene3D" id="3.20.20.140">
    <property type="entry name" value="Metal-dependent hydrolases"/>
    <property type="match status" value="1"/>
</dbReference>
<dbReference type="InterPro" id="IPR032466">
    <property type="entry name" value="Metal_Hydrolase"/>
</dbReference>
<accession>A0A934INP9</accession>